<gene>
    <name evidence="2" type="ORF">AOG27_00885</name>
</gene>
<evidence type="ECO:0000313" key="2">
    <source>
        <dbReference type="EMBL" id="KPM85377.1"/>
    </source>
</evidence>
<dbReference type="Proteomes" id="UP000050378">
    <property type="component" value="Unassembled WGS sequence"/>
</dbReference>
<evidence type="ECO:0000313" key="3">
    <source>
        <dbReference type="Proteomes" id="UP000050378"/>
    </source>
</evidence>
<sequence length="81" mass="9069">MLTVITKANEDRPSGIASALASPKSHPPQFVKLPLNSRHLSLLRKSNSLNPTSKPINEEIKEVILLCDFFMMKHTDLTIWG</sequence>
<protein>
    <submittedName>
        <fullName evidence="2">Uncharacterized protein</fullName>
    </submittedName>
</protein>
<dbReference type="EMBL" id="LJTC01000001">
    <property type="protein sequence ID" value="KPM85377.1"/>
    <property type="molecule type" value="Genomic_DNA"/>
</dbReference>
<feature type="region of interest" description="Disordered" evidence="1">
    <location>
        <begin position="8"/>
        <end position="27"/>
    </location>
</feature>
<evidence type="ECO:0000256" key="1">
    <source>
        <dbReference type="SAM" id="MobiDB-lite"/>
    </source>
</evidence>
<accession>A0A0P7EBJ0</accession>
<name>A0A0P7EBJ0_9GAMM</name>
<comment type="caution">
    <text evidence="2">The sequence shown here is derived from an EMBL/GenBank/DDBJ whole genome shotgun (WGS) entry which is preliminary data.</text>
</comment>
<dbReference type="PATRIC" id="fig|570156.3.peg.175"/>
<reference evidence="2 3" key="1">
    <citation type="submission" date="2015-09" db="EMBL/GenBank/DDBJ databases">
        <title>Draft Genome Sequence of Pseudoalteromonas lipolytica UCD-48B.</title>
        <authorList>
            <person name="Krusor M."/>
            <person name="Coil D.A."/>
            <person name="Lang J.M."/>
            <person name="Eisen J.A."/>
            <person name="Alexiev A."/>
        </authorList>
    </citation>
    <scope>NUCLEOTIDE SEQUENCE [LARGE SCALE GENOMIC DNA]</scope>
    <source>
        <strain evidence="2 3">UCD-48B</strain>
    </source>
</reference>
<organism evidence="2 3">
    <name type="scientific">Pseudoalteromonas lipolytica</name>
    <dbReference type="NCBI Taxonomy" id="570156"/>
    <lineage>
        <taxon>Bacteria</taxon>
        <taxon>Pseudomonadati</taxon>
        <taxon>Pseudomonadota</taxon>
        <taxon>Gammaproteobacteria</taxon>
        <taxon>Alteromonadales</taxon>
        <taxon>Pseudoalteromonadaceae</taxon>
        <taxon>Pseudoalteromonas</taxon>
    </lineage>
</organism>
<dbReference type="AlphaFoldDB" id="A0A0P7EBJ0"/>
<proteinExistence type="predicted"/>